<name>A0AAP0DYI0_9MAGN</name>
<dbReference type="PANTHER" id="PTHR31008:SF2">
    <property type="entry name" value="COP1-INTERACTING PROTEIN-LIKE PROTEIN"/>
    <property type="match status" value="1"/>
</dbReference>
<feature type="compositionally biased region" description="Acidic residues" evidence="1">
    <location>
        <begin position="456"/>
        <end position="466"/>
    </location>
</feature>
<feature type="region of interest" description="Disordered" evidence="1">
    <location>
        <begin position="361"/>
        <end position="436"/>
    </location>
</feature>
<protein>
    <recommendedName>
        <fullName evidence="4">COP1-interacting protein 7</fullName>
    </recommendedName>
</protein>
<evidence type="ECO:0008006" key="4">
    <source>
        <dbReference type="Google" id="ProtNLM"/>
    </source>
</evidence>
<reference evidence="2 3" key="1">
    <citation type="submission" date="2024-01" db="EMBL/GenBank/DDBJ databases">
        <title>Genome assemblies of Stephania.</title>
        <authorList>
            <person name="Yang L."/>
        </authorList>
    </citation>
    <scope>NUCLEOTIDE SEQUENCE [LARGE SCALE GENOMIC DNA]</scope>
    <source>
        <strain evidence="2">JXDWG</strain>
        <tissue evidence="2">Leaf</tissue>
    </source>
</reference>
<feature type="compositionally biased region" description="Basic and acidic residues" evidence="1">
    <location>
        <begin position="976"/>
        <end position="988"/>
    </location>
</feature>
<dbReference type="Proteomes" id="UP001419268">
    <property type="component" value="Unassembled WGS sequence"/>
</dbReference>
<comment type="caution">
    <text evidence="2">The sequence shown here is derived from an EMBL/GenBank/DDBJ whole genome shotgun (WGS) entry which is preliminary data.</text>
</comment>
<feature type="compositionally biased region" description="Polar residues" evidence="1">
    <location>
        <begin position="852"/>
        <end position="882"/>
    </location>
</feature>
<sequence length="1324" mass="145497">MKSTTRLDSAVFQLTPTRTRYDLVLTANGKTQKIASGLLGPFLAHLKTAQGQIAKGGYSITLKPDPGSDSVWFTKGTMERFVRFVSTPEVLERVATIESEILQIEEAISIQGNDNLGMNTVDVLHKEVEDHKTKSLESIEGNKPTTDIDPSKAIVLYKQRGAFPPESNGSDTHEDNSKVQLLRVLETRKSALCKEQGMAFARAAAAGFDMDPVAHLVSFAKCFGASRLMDACLRFMNLWKEKHESGQWLDVEAPEVMSSRSVVSSMDTSGFFPFMETMRQKELHESCQDLNVDKHIESNEKVSDDANADKRSLDQHAYFQVQFQHPTFPHWPPGAPPVFQGYPMQGMTYYPNYPGSGPYFQSAFPPIENPNFNTPPRMEPRRHSKDSKESNPESQTWELGGSSMRSLDNSEVEKGSSDNQNQHRAGRSGRSKSDVVVIRNINYVTSNKQNKSCSDSESDTETDEALEGGQDNASKKHKNSIGSSKSEGICLDANNDWNPPDNNARSAEQETEFGNWQAFQNCLLREGGVNEASGRSMFSMEKDAEVIRRQNATGTDPILSQQLRKVDDGRIAKFSSNGEQVTCIRRASGDELVFSAGKLGGSSRERKVDTLAVEIKGGRGGGRRVTNDDFSIYRADKSTVANFQSETISGDSLLHTRDNMHGGLLLNATDECFIIPLRLSSQEQIRTGERSAFDVSIELPFGLQKTEDPSIRNKSQLSYEPEDWSLIHEHGAERESVGYDPVVDYEMLEHAEKSYPQNKNAVSDDNELSRLNKGKKCKGTQDGLEKSKVGEVTKKVKPSKLGPSNEAQARAERLRAYKVDLQKMKKQKEEEEFKRLETLKRERQKRIAARGASSSIQSTVPSRSKPQLSTKLSPGSQKGSRFSDSEPGMSSPLQRLPIRTTSVGSSDSQKLIRTSRLSSGTHFTGSGLSRSVSSLPELKKEKCSTTPETKIPSARIRRLSEPKASTNARASTVKALKVEPDLKTKGSDGAEMAKISAIMKLDKTKAATLPELKIRTAKGSTGMLSNKSGMKELSQKTNGCRSSITSENAKSSNDGKNLGDSSGDNYLPIDKTVVMLEPSQISVIQGSEESREMRNFPSDVHDAGEKSQIVSEDPACLHTSAKSNKMPDIVQDPAKCLSYGTTDSSEVTKYGVAVEFSKSSSANIAETRPYEAPYARTTSLADPCTTNYEYSKALPSNSMAALDMGSTKAYVSDLTDVSSLEPIPESIEKPQGKESSKGFKRLLKFGRKTANSSGSEHDLDSDKLSINGSQDYENATSSACEVHTLKNLISQDETPTAGTAQKVSRPFSLLSTFRSKTNEKKMTA</sequence>
<evidence type="ECO:0000256" key="1">
    <source>
        <dbReference type="SAM" id="MobiDB-lite"/>
    </source>
</evidence>
<keyword evidence="3" id="KW-1185">Reference proteome</keyword>
<feature type="region of interest" description="Disordered" evidence="1">
    <location>
        <begin position="1021"/>
        <end position="1064"/>
    </location>
</feature>
<feature type="compositionally biased region" description="Basic and acidic residues" evidence="1">
    <location>
        <begin position="378"/>
        <end position="391"/>
    </location>
</feature>
<feature type="compositionally biased region" description="Basic and acidic residues" evidence="1">
    <location>
        <begin position="783"/>
        <end position="794"/>
    </location>
</feature>
<feature type="compositionally biased region" description="Polar residues" evidence="1">
    <location>
        <begin position="392"/>
        <end position="409"/>
    </location>
</feature>
<feature type="region of interest" description="Disordered" evidence="1">
    <location>
        <begin position="837"/>
        <end position="988"/>
    </location>
</feature>
<feature type="region of interest" description="Disordered" evidence="1">
    <location>
        <begin position="758"/>
        <end position="813"/>
    </location>
</feature>
<feature type="region of interest" description="Disordered" evidence="1">
    <location>
        <begin position="1248"/>
        <end position="1270"/>
    </location>
</feature>
<organism evidence="2 3">
    <name type="scientific">Stephania cephalantha</name>
    <dbReference type="NCBI Taxonomy" id="152367"/>
    <lineage>
        <taxon>Eukaryota</taxon>
        <taxon>Viridiplantae</taxon>
        <taxon>Streptophyta</taxon>
        <taxon>Embryophyta</taxon>
        <taxon>Tracheophyta</taxon>
        <taxon>Spermatophyta</taxon>
        <taxon>Magnoliopsida</taxon>
        <taxon>Ranunculales</taxon>
        <taxon>Menispermaceae</taxon>
        <taxon>Menispermoideae</taxon>
        <taxon>Cissampelideae</taxon>
        <taxon>Stephania</taxon>
    </lineage>
</organism>
<accession>A0AAP0DYI0</accession>
<gene>
    <name evidence="2" type="ORF">Scep_029757</name>
</gene>
<dbReference type="PANTHER" id="PTHR31008">
    <property type="entry name" value="COP1-INTERACTING PROTEIN-RELATED"/>
    <property type="match status" value="1"/>
</dbReference>
<evidence type="ECO:0000313" key="2">
    <source>
        <dbReference type="EMBL" id="KAK9083286.1"/>
    </source>
</evidence>
<proteinExistence type="predicted"/>
<dbReference type="EMBL" id="JBBNAG010000013">
    <property type="protein sequence ID" value="KAK9083286.1"/>
    <property type="molecule type" value="Genomic_DNA"/>
</dbReference>
<feature type="compositionally biased region" description="Polar residues" evidence="1">
    <location>
        <begin position="899"/>
        <end position="934"/>
    </location>
</feature>
<evidence type="ECO:0000313" key="3">
    <source>
        <dbReference type="Proteomes" id="UP001419268"/>
    </source>
</evidence>
<feature type="region of interest" description="Disordered" evidence="1">
    <location>
        <begin position="448"/>
        <end position="487"/>
    </location>
</feature>
<feature type="compositionally biased region" description="Polar residues" evidence="1">
    <location>
        <begin position="1035"/>
        <end position="1064"/>
    </location>
</feature>